<protein>
    <recommendedName>
        <fullName evidence="8">NADH kinase</fullName>
    </recommendedName>
</protein>
<evidence type="ECO:0000256" key="2">
    <source>
        <dbReference type="ARBA" id="ARBA00022679"/>
    </source>
</evidence>
<dbReference type="SUPFAM" id="SSF111331">
    <property type="entry name" value="NAD kinase/diacylglycerol kinase-like"/>
    <property type="match status" value="1"/>
</dbReference>
<reference evidence="6 7" key="1">
    <citation type="journal article" date="2023" name="G3 (Bethesda)">
        <title>A haplotype-resolved chromosome-scale genome for Quercus rubra L. provides insights into the genetics of adaptive traits for red oak species.</title>
        <authorList>
            <person name="Kapoor B."/>
            <person name="Jenkins J."/>
            <person name="Schmutz J."/>
            <person name="Zhebentyayeva T."/>
            <person name="Kuelheim C."/>
            <person name="Coggeshall M."/>
            <person name="Heim C."/>
            <person name="Lasky J.R."/>
            <person name="Leites L."/>
            <person name="Islam-Faridi N."/>
            <person name="Romero-Severson J."/>
            <person name="DeLeo V.L."/>
            <person name="Lucas S.M."/>
            <person name="Lazic D."/>
            <person name="Gailing O."/>
            <person name="Carlson J."/>
            <person name="Staton M."/>
        </authorList>
    </citation>
    <scope>NUCLEOTIDE SEQUENCE [LARGE SCALE GENOMIC DNA]</scope>
    <source>
        <strain evidence="6">Pseudo-F2</strain>
    </source>
</reference>
<dbReference type="Pfam" id="PF01513">
    <property type="entry name" value="NAD_kinase"/>
    <property type="match status" value="1"/>
</dbReference>
<evidence type="ECO:0000256" key="4">
    <source>
        <dbReference type="ARBA" id="ARBA00022857"/>
    </source>
</evidence>
<dbReference type="PANTHER" id="PTHR20275">
    <property type="entry name" value="NAD KINASE"/>
    <property type="match status" value="1"/>
</dbReference>
<sequence>MPKKRLLLLLKPFDLRQTNAHSQITNPQTLQMLHHLENRCKEHMNTIKFCQNILQQKPVDWEPILRNNLSQPICNVDLVITVGGDGTLLQASHFMDDSVPVVGVNSDPTQIEEVEQFSNEFDANRSTGHLCAATVNNFQQVLDDILEVVSHKLLSTYALNDILIAHPCPATLSRFSFNSTASGSTAAMLSAGGFPMPILSQDLQYMVREPISLEQLLYIETTWFSKEGMIYIDGSHVCYSVQNGDTIEISSKAQF</sequence>
<keyword evidence="4" id="KW-0521">NADP</keyword>
<dbReference type="GO" id="GO:0019674">
    <property type="term" value="P:NAD+ metabolic process"/>
    <property type="evidence" value="ECO:0007669"/>
    <property type="project" value="InterPro"/>
</dbReference>
<evidence type="ECO:0000313" key="7">
    <source>
        <dbReference type="Proteomes" id="UP001324115"/>
    </source>
</evidence>
<dbReference type="PANTHER" id="PTHR20275:SF28">
    <property type="entry name" value="NADH KINASE"/>
    <property type="match status" value="1"/>
</dbReference>
<name>A0AAN7EQW2_QUERU</name>
<dbReference type="GO" id="GO:0003951">
    <property type="term" value="F:NAD+ kinase activity"/>
    <property type="evidence" value="ECO:0007669"/>
    <property type="project" value="InterPro"/>
</dbReference>
<dbReference type="FunFam" id="3.40.50.10330:FF:000027">
    <property type="entry name" value="NADH kinase"/>
    <property type="match status" value="1"/>
</dbReference>
<evidence type="ECO:0000256" key="3">
    <source>
        <dbReference type="ARBA" id="ARBA00022777"/>
    </source>
</evidence>
<organism evidence="6 7">
    <name type="scientific">Quercus rubra</name>
    <name type="common">Northern red oak</name>
    <name type="synonym">Quercus borealis</name>
    <dbReference type="NCBI Taxonomy" id="3512"/>
    <lineage>
        <taxon>Eukaryota</taxon>
        <taxon>Viridiplantae</taxon>
        <taxon>Streptophyta</taxon>
        <taxon>Embryophyta</taxon>
        <taxon>Tracheophyta</taxon>
        <taxon>Spermatophyta</taxon>
        <taxon>Magnoliopsida</taxon>
        <taxon>eudicotyledons</taxon>
        <taxon>Gunneridae</taxon>
        <taxon>Pentapetalae</taxon>
        <taxon>rosids</taxon>
        <taxon>fabids</taxon>
        <taxon>Fagales</taxon>
        <taxon>Fagaceae</taxon>
        <taxon>Quercus</taxon>
    </lineage>
</organism>
<dbReference type="InterPro" id="IPR002504">
    <property type="entry name" value="NADK"/>
</dbReference>
<keyword evidence="7" id="KW-1185">Reference proteome</keyword>
<dbReference type="Gene3D" id="3.40.50.10330">
    <property type="entry name" value="Probable inorganic polyphosphate/atp-NAD kinase, domain 1"/>
    <property type="match status" value="1"/>
</dbReference>
<proteinExistence type="inferred from homology"/>
<keyword evidence="5" id="KW-0520">NAD</keyword>
<dbReference type="AlphaFoldDB" id="A0AAN7EQW2"/>
<keyword evidence="2" id="KW-0808">Transferase</keyword>
<evidence type="ECO:0000256" key="1">
    <source>
        <dbReference type="ARBA" id="ARBA00010995"/>
    </source>
</evidence>
<evidence type="ECO:0000256" key="5">
    <source>
        <dbReference type="ARBA" id="ARBA00023027"/>
    </source>
</evidence>
<gene>
    <name evidence="6" type="ORF">RGQ29_027427</name>
</gene>
<dbReference type="InterPro" id="IPR016064">
    <property type="entry name" value="NAD/diacylglycerol_kinase_sf"/>
</dbReference>
<keyword evidence="3" id="KW-0418">Kinase</keyword>
<dbReference type="GO" id="GO:0006741">
    <property type="term" value="P:NADP+ biosynthetic process"/>
    <property type="evidence" value="ECO:0007669"/>
    <property type="project" value="InterPro"/>
</dbReference>
<comment type="caution">
    <text evidence="6">The sequence shown here is derived from an EMBL/GenBank/DDBJ whole genome shotgun (WGS) entry which is preliminary data.</text>
</comment>
<evidence type="ECO:0000313" key="6">
    <source>
        <dbReference type="EMBL" id="KAK4576885.1"/>
    </source>
</evidence>
<dbReference type="InterPro" id="IPR017437">
    <property type="entry name" value="ATP-NAD_kinase_PpnK-typ_C"/>
</dbReference>
<dbReference type="Gene3D" id="2.60.200.30">
    <property type="entry name" value="Probable inorganic polyphosphate/atp-NAD kinase, domain 2"/>
    <property type="match status" value="1"/>
</dbReference>
<dbReference type="InterPro" id="IPR017438">
    <property type="entry name" value="ATP-NAD_kinase_N"/>
</dbReference>
<dbReference type="EMBL" id="JAXUIC010000008">
    <property type="protein sequence ID" value="KAK4576885.1"/>
    <property type="molecule type" value="Genomic_DNA"/>
</dbReference>
<dbReference type="Proteomes" id="UP001324115">
    <property type="component" value="Unassembled WGS sequence"/>
</dbReference>
<comment type="similarity">
    <text evidence="1">Belongs to the NAD kinase family.</text>
</comment>
<accession>A0AAN7EQW2</accession>
<evidence type="ECO:0008006" key="8">
    <source>
        <dbReference type="Google" id="ProtNLM"/>
    </source>
</evidence>